<proteinExistence type="predicted"/>
<keyword evidence="2" id="KW-1185">Reference proteome</keyword>
<name>F8PFI3_SERL3</name>
<protein>
    <submittedName>
        <fullName evidence="1">Uncharacterized protein</fullName>
    </submittedName>
</protein>
<organism evidence="2">
    <name type="scientific">Serpula lacrymans var. lacrymans (strain S7.3)</name>
    <name type="common">Dry rot fungus</name>
    <dbReference type="NCBI Taxonomy" id="936435"/>
    <lineage>
        <taxon>Eukaryota</taxon>
        <taxon>Fungi</taxon>
        <taxon>Dikarya</taxon>
        <taxon>Basidiomycota</taxon>
        <taxon>Agaricomycotina</taxon>
        <taxon>Agaricomycetes</taxon>
        <taxon>Agaricomycetidae</taxon>
        <taxon>Boletales</taxon>
        <taxon>Coniophorineae</taxon>
        <taxon>Serpulaceae</taxon>
        <taxon>Serpula</taxon>
    </lineage>
</organism>
<dbReference type="InParanoid" id="F8PFI3"/>
<evidence type="ECO:0000313" key="1">
    <source>
        <dbReference type="EMBL" id="EGO05272.1"/>
    </source>
</evidence>
<dbReference type="HOGENOM" id="CLU_2689319_0_0_1"/>
<dbReference type="AlphaFoldDB" id="F8PFI3"/>
<dbReference type="EMBL" id="GL945474">
    <property type="protein sequence ID" value="EGO05272.1"/>
    <property type="molecule type" value="Genomic_DNA"/>
</dbReference>
<gene>
    <name evidence="1" type="ORF">SERLA73DRAFT_174344</name>
</gene>
<evidence type="ECO:0000313" key="2">
    <source>
        <dbReference type="Proteomes" id="UP000008063"/>
    </source>
</evidence>
<sequence length="74" mass="8769">MLAEKYEGAVWCCQVACHRWELLMRRDQLAVPFNFPIIRIIRRYLLMPGPRAVPRRKSRCPTMLRVVRVSGSIR</sequence>
<dbReference type="Proteomes" id="UP000008063">
    <property type="component" value="Unassembled WGS sequence"/>
</dbReference>
<reference evidence="2" key="1">
    <citation type="journal article" date="2011" name="Science">
        <title>The plant cell wall-decomposing machinery underlies the functional diversity of forest fungi.</title>
        <authorList>
            <person name="Eastwood D.C."/>
            <person name="Floudas D."/>
            <person name="Binder M."/>
            <person name="Majcherczyk A."/>
            <person name="Schneider P."/>
            <person name="Aerts A."/>
            <person name="Asiegbu F.O."/>
            <person name="Baker S.E."/>
            <person name="Barry K."/>
            <person name="Bendiksby M."/>
            <person name="Blumentritt M."/>
            <person name="Coutinho P.M."/>
            <person name="Cullen D."/>
            <person name="de Vries R.P."/>
            <person name="Gathman A."/>
            <person name="Goodell B."/>
            <person name="Henrissat B."/>
            <person name="Ihrmark K."/>
            <person name="Kauserud H."/>
            <person name="Kohler A."/>
            <person name="LaButti K."/>
            <person name="Lapidus A."/>
            <person name="Lavin J.L."/>
            <person name="Lee Y.-H."/>
            <person name="Lindquist E."/>
            <person name="Lilly W."/>
            <person name="Lucas S."/>
            <person name="Morin E."/>
            <person name="Murat C."/>
            <person name="Oguiza J.A."/>
            <person name="Park J."/>
            <person name="Pisabarro A.G."/>
            <person name="Riley R."/>
            <person name="Rosling A."/>
            <person name="Salamov A."/>
            <person name="Schmidt O."/>
            <person name="Schmutz J."/>
            <person name="Skrede I."/>
            <person name="Stenlid J."/>
            <person name="Wiebenga A."/>
            <person name="Xie X."/>
            <person name="Kuees U."/>
            <person name="Hibbett D.S."/>
            <person name="Hoffmeister D."/>
            <person name="Hoegberg N."/>
            <person name="Martin F."/>
            <person name="Grigoriev I.V."/>
            <person name="Watkinson S.C."/>
        </authorList>
    </citation>
    <scope>NUCLEOTIDE SEQUENCE [LARGE SCALE GENOMIC DNA]</scope>
    <source>
        <strain evidence="2">strain S7.3</strain>
    </source>
</reference>
<accession>F8PFI3</accession>